<organism evidence="3">
    <name type="scientific">Laccaria bicolor (strain S238N-H82 / ATCC MYA-4686)</name>
    <name type="common">Bicoloured deceiver</name>
    <name type="synonym">Laccaria laccata var. bicolor</name>
    <dbReference type="NCBI Taxonomy" id="486041"/>
    <lineage>
        <taxon>Eukaryota</taxon>
        <taxon>Fungi</taxon>
        <taxon>Dikarya</taxon>
        <taxon>Basidiomycota</taxon>
        <taxon>Agaricomycotina</taxon>
        <taxon>Agaricomycetes</taxon>
        <taxon>Agaricomycetidae</taxon>
        <taxon>Agaricales</taxon>
        <taxon>Agaricineae</taxon>
        <taxon>Hydnangiaceae</taxon>
        <taxon>Laccaria</taxon>
    </lineage>
</organism>
<keyword evidence="3" id="KW-1185">Reference proteome</keyword>
<evidence type="ECO:0000313" key="2">
    <source>
        <dbReference type="EMBL" id="EDR07035.1"/>
    </source>
</evidence>
<proteinExistence type="predicted"/>
<dbReference type="AlphaFoldDB" id="B0DEH7"/>
<reference evidence="2 3" key="1">
    <citation type="journal article" date="2008" name="Nature">
        <title>The genome of Laccaria bicolor provides insights into mycorrhizal symbiosis.</title>
        <authorList>
            <person name="Martin F."/>
            <person name="Aerts A."/>
            <person name="Ahren D."/>
            <person name="Brun A."/>
            <person name="Danchin E.G.J."/>
            <person name="Duchaussoy F."/>
            <person name="Gibon J."/>
            <person name="Kohler A."/>
            <person name="Lindquist E."/>
            <person name="Pereda V."/>
            <person name="Salamov A."/>
            <person name="Shapiro H.J."/>
            <person name="Wuyts J."/>
            <person name="Blaudez D."/>
            <person name="Buee M."/>
            <person name="Brokstein P."/>
            <person name="Canbaeck B."/>
            <person name="Cohen D."/>
            <person name="Courty P.E."/>
            <person name="Coutinho P.M."/>
            <person name="Delaruelle C."/>
            <person name="Detter J.C."/>
            <person name="Deveau A."/>
            <person name="DiFazio S."/>
            <person name="Duplessis S."/>
            <person name="Fraissinet-Tachet L."/>
            <person name="Lucic E."/>
            <person name="Frey-Klett P."/>
            <person name="Fourrey C."/>
            <person name="Feussner I."/>
            <person name="Gay G."/>
            <person name="Grimwood J."/>
            <person name="Hoegger P.J."/>
            <person name="Jain P."/>
            <person name="Kilaru S."/>
            <person name="Labbe J."/>
            <person name="Lin Y.C."/>
            <person name="Legue V."/>
            <person name="Le Tacon F."/>
            <person name="Marmeisse R."/>
            <person name="Melayah D."/>
            <person name="Montanini B."/>
            <person name="Muratet M."/>
            <person name="Nehls U."/>
            <person name="Niculita-Hirzel H."/>
            <person name="Oudot-Le Secq M.P."/>
            <person name="Peter M."/>
            <person name="Quesneville H."/>
            <person name="Rajashekar B."/>
            <person name="Reich M."/>
            <person name="Rouhier N."/>
            <person name="Schmutz J."/>
            <person name="Yin T."/>
            <person name="Chalot M."/>
            <person name="Henrissat B."/>
            <person name="Kuees U."/>
            <person name="Lucas S."/>
            <person name="Van de Peer Y."/>
            <person name="Podila G.K."/>
            <person name="Polle A."/>
            <person name="Pukkila P.J."/>
            <person name="Richardson P.M."/>
            <person name="Rouze P."/>
            <person name="Sanders I.R."/>
            <person name="Stajich J.E."/>
            <person name="Tunlid A."/>
            <person name="Tuskan G."/>
            <person name="Grigoriev I.V."/>
        </authorList>
    </citation>
    <scope>NUCLEOTIDE SEQUENCE [LARGE SCALE GENOMIC DNA]</scope>
    <source>
        <strain evidence="3">S238N-H82 / ATCC MYA-4686</strain>
    </source>
</reference>
<dbReference type="EMBL" id="DS547106">
    <property type="protein sequence ID" value="EDR07035.1"/>
    <property type="molecule type" value="Genomic_DNA"/>
</dbReference>
<name>B0DEH7_LACBS</name>
<gene>
    <name evidence="2" type="ORF">LACBIDRAFT_328310</name>
</gene>
<feature type="compositionally biased region" description="Basic and acidic residues" evidence="1">
    <location>
        <begin position="1"/>
        <end position="13"/>
    </location>
</feature>
<dbReference type="RefSeq" id="XP_001882408.1">
    <property type="nucleotide sequence ID" value="XM_001882373.1"/>
</dbReference>
<dbReference type="HOGENOM" id="CLU_1321097_0_0_1"/>
<dbReference type="KEGG" id="lbc:LACBIDRAFT_328310"/>
<evidence type="ECO:0000313" key="3">
    <source>
        <dbReference type="Proteomes" id="UP000001194"/>
    </source>
</evidence>
<evidence type="ECO:0000256" key="1">
    <source>
        <dbReference type="SAM" id="MobiDB-lite"/>
    </source>
</evidence>
<dbReference type="GeneID" id="6078059"/>
<feature type="region of interest" description="Disordered" evidence="1">
    <location>
        <begin position="1"/>
        <end position="30"/>
    </location>
</feature>
<accession>B0DEH7</accession>
<protein>
    <submittedName>
        <fullName evidence="2">Predicted protein</fullName>
    </submittedName>
</protein>
<dbReference type="InParanoid" id="B0DEH7"/>
<sequence length="208" mass="22971">MLGSRAGREHRETLGGGKATNERLINPHPKGPHSSLALIYDIKIKAPSILCIHTQSIPDNNNLTTISFDLPGAQHSKAKCWATPLQSVTDLTSGCTFDFVQMVSSCDSVSSCGSVSLRFCDSRAHMSARLSASVGCMYFLLKSLAQETQRATTTDSSTPIFDRDPHGWGALINASKYSHLRMQTLTFYAFYEDRDEKLNLLVFRFCDV</sequence>
<dbReference type="Proteomes" id="UP000001194">
    <property type="component" value="Unassembled WGS sequence"/>
</dbReference>